<dbReference type="InterPro" id="IPR001613">
    <property type="entry name" value="Flavin_amine_oxidase"/>
</dbReference>
<dbReference type="EC" id="1.4.3.-" evidence="10"/>
<dbReference type="Pfam" id="PF01593">
    <property type="entry name" value="Amino_oxidase"/>
    <property type="match status" value="1"/>
</dbReference>
<dbReference type="SUPFAM" id="SSF54373">
    <property type="entry name" value="FAD-linked reductases, C-terminal domain"/>
    <property type="match status" value="1"/>
</dbReference>
<evidence type="ECO:0000256" key="3">
    <source>
        <dbReference type="ARBA" id="ARBA00005995"/>
    </source>
</evidence>
<dbReference type="AlphaFoldDB" id="A0A1V9XGA0"/>
<keyword evidence="4 10" id="KW-0560">Oxidoreductase</keyword>
<comment type="subcellular location">
    <subcellularLocation>
        <location evidence="2">Mitochondrion outer membrane</location>
        <topology evidence="2">Single-pass type IV membrane protein</topology>
        <orientation evidence="2">Cytoplasmic side</orientation>
    </subcellularLocation>
</comment>
<comment type="catalytic activity">
    <reaction evidence="6">
        <text>a secondary aliphatic amine + O2 + H2O = a primary amine + an aldehyde + H2O2</text>
        <dbReference type="Rhea" id="RHEA:26414"/>
        <dbReference type="ChEBI" id="CHEBI:15377"/>
        <dbReference type="ChEBI" id="CHEBI:15379"/>
        <dbReference type="ChEBI" id="CHEBI:16240"/>
        <dbReference type="ChEBI" id="CHEBI:17478"/>
        <dbReference type="ChEBI" id="CHEBI:58855"/>
        <dbReference type="ChEBI" id="CHEBI:65296"/>
        <dbReference type="EC" id="1.4.3.4"/>
    </reaction>
</comment>
<evidence type="ECO:0000256" key="9">
    <source>
        <dbReference type="PIRSR" id="PIRSR601613-1"/>
    </source>
</evidence>
<feature type="binding site" evidence="9">
    <location>
        <position position="670"/>
    </location>
    <ligand>
        <name>substrate</name>
    </ligand>
</feature>
<evidence type="ECO:0000256" key="8">
    <source>
        <dbReference type="ARBA" id="ARBA00049430"/>
    </source>
</evidence>
<comment type="catalytic activity">
    <reaction evidence="7">
        <text>benzylamine + O2 + H2O = benzaldehyde + H2O2 + NH4(+)</text>
        <dbReference type="Rhea" id="RHEA:59424"/>
        <dbReference type="ChEBI" id="CHEBI:15377"/>
        <dbReference type="ChEBI" id="CHEBI:15379"/>
        <dbReference type="ChEBI" id="CHEBI:16240"/>
        <dbReference type="ChEBI" id="CHEBI:17169"/>
        <dbReference type="ChEBI" id="CHEBI:28938"/>
        <dbReference type="ChEBI" id="CHEBI:225238"/>
    </reaction>
    <physiologicalReaction direction="left-to-right" evidence="7">
        <dbReference type="Rhea" id="RHEA:59425"/>
    </physiologicalReaction>
</comment>
<dbReference type="STRING" id="418985.A0A1V9XGA0"/>
<evidence type="ECO:0000256" key="1">
    <source>
        <dbReference type="ARBA" id="ARBA00001974"/>
    </source>
</evidence>
<evidence type="ECO:0000256" key="4">
    <source>
        <dbReference type="ARBA" id="ARBA00023002"/>
    </source>
</evidence>
<name>A0A1V9XGA0_9ACAR</name>
<evidence type="ECO:0000259" key="12">
    <source>
        <dbReference type="Pfam" id="PF01593"/>
    </source>
</evidence>
<feature type="binding site" evidence="9">
    <location>
        <begin position="357"/>
        <end position="358"/>
    </location>
    <ligand>
        <name>FAD</name>
        <dbReference type="ChEBI" id="CHEBI:57692"/>
    </ligand>
</feature>
<comment type="cofactor">
    <cofactor evidence="1 10">
        <name>FAD</name>
        <dbReference type="ChEBI" id="CHEBI:57692"/>
    </cofactor>
</comment>
<accession>A0A1V9XGA0</accession>
<feature type="transmembrane region" description="Helical" evidence="10">
    <location>
        <begin position="265"/>
        <end position="286"/>
    </location>
</feature>
<dbReference type="Gene3D" id="1.10.405.10">
    <property type="entry name" value="Guanine Nucleotide Dissociation Inhibitor, domain 1"/>
    <property type="match status" value="1"/>
</dbReference>
<dbReference type="Gene3D" id="3.50.50.60">
    <property type="entry name" value="FAD/NAD(P)-binding domain"/>
    <property type="match status" value="1"/>
</dbReference>
<evidence type="ECO:0000256" key="5">
    <source>
        <dbReference type="ARBA" id="ARBA00045409"/>
    </source>
</evidence>
<comment type="similarity">
    <text evidence="3 10">Belongs to the flavin monoamine oxidase family.</text>
</comment>
<organism evidence="13 14">
    <name type="scientific">Tropilaelaps mercedesae</name>
    <dbReference type="NCBI Taxonomy" id="418985"/>
    <lineage>
        <taxon>Eukaryota</taxon>
        <taxon>Metazoa</taxon>
        <taxon>Ecdysozoa</taxon>
        <taxon>Arthropoda</taxon>
        <taxon>Chelicerata</taxon>
        <taxon>Arachnida</taxon>
        <taxon>Acari</taxon>
        <taxon>Parasitiformes</taxon>
        <taxon>Mesostigmata</taxon>
        <taxon>Gamasina</taxon>
        <taxon>Dermanyssoidea</taxon>
        <taxon>Laelapidae</taxon>
        <taxon>Tropilaelaps</taxon>
    </lineage>
</organism>
<dbReference type="SUPFAM" id="SSF51905">
    <property type="entry name" value="FAD/NAD(P)-binding domain"/>
    <property type="match status" value="1"/>
</dbReference>
<dbReference type="InParanoid" id="A0A1V9XGA0"/>
<dbReference type="GO" id="GO:0097621">
    <property type="term" value="F:monoamine oxidase activity"/>
    <property type="evidence" value="ECO:0007669"/>
    <property type="project" value="UniProtKB-EC"/>
</dbReference>
<keyword evidence="10" id="KW-0472">Membrane</keyword>
<feature type="binding site" evidence="9">
    <location>
        <position position="561"/>
    </location>
    <ligand>
        <name>FAD</name>
        <dbReference type="ChEBI" id="CHEBI:57692"/>
    </ligand>
</feature>
<reference evidence="13 14" key="1">
    <citation type="journal article" date="2017" name="Gigascience">
        <title>Draft genome of the honey bee ectoparasitic mite, Tropilaelaps mercedesae, is shaped by the parasitic life history.</title>
        <authorList>
            <person name="Dong X."/>
            <person name="Armstrong S.D."/>
            <person name="Xia D."/>
            <person name="Makepeace B.L."/>
            <person name="Darby A.C."/>
            <person name="Kadowaki T."/>
        </authorList>
    </citation>
    <scope>NUCLEOTIDE SEQUENCE [LARGE SCALE GENOMIC DNA]</scope>
    <source>
        <strain evidence="13">Wuxi-XJTLU</strain>
    </source>
</reference>
<comment type="function">
    <text evidence="5">Catalyzes the oxidative deamination of primary and some secondary amines such as neurotransmitters, and exogenous amines including the tertiary amine, neurotoxin 1-methyl-4-phenyl-1,2,3,6-tetrahydropyridine (MPTP), with concomitant reduction of oxygen to hydrogen peroxide and participates in the metabolism of neuroactive and vasoactive amines in the central nervous system and peripheral tissues. Preferentially degrades benzylamine and phenylethylamine.</text>
</comment>
<comment type="catalytic activity">
    <reaction evidence="8">
        <text>N-acetylputrescine + O2 + H2O = 4-acetamidobutanal + H2O2 + NH4(+)</text>
        <dbReference type="Rhea" id="RHEA:70283"/>
        <dbReference type="ChEBI" id="CHEBI:7386"/>
        <dbReference type="ChEBI" id="CHEBI:15377"/>
        <dbReference type="ChEBI" id="CHEBI:15379"/>
        <dbReference type="ChEBI" id="CHEBI:16240"/>
        <dbReference type="ChEBI" id="CHEBI:28938"/>
        <dbReference type="ChEBI" id="CHEBI:58263"/>
    </reaction>
    <physiologicalReaction direction="left-to-right" evidence="8">
        <dbReference type="Rhea" id="RHEA:70284"/>
    </physiologicalReaction>
</comment>
<feature type="domain" description="Amine oxidase" evidence="12">
    <location>
        <begin position="337"/>
        <end position="778"/>
    </location>
</feature>
<feature type="compositionally biased region" description="Polar residues" evidence="11">
    <location>
        <begin position="14"/>
        <end position="42"/>
    </location>
</feature>
<evidence type="ECO:0000256" key="6">
    <source>
        <dbReference type="ARBA" id="ARBA00048448"/>
    </source>
</evidence>
<keyword evidence="10" id="KW-1133">Transmembrane helix</keyword>
<evidence type="ECO:0000313" key="14">
    <source>
        <dbReference type="Proteomes" id="UP000192247"/>
    </source>
</evidence>
<sequence>MNNEKVINVKRNPARSQLNEQTIRISQKSGSKSDQNAKQENCSNTAKKLIQSGHQRVVELETTSTSSQNSVKTIRASPSIKEIIVKRSTLDSSRTTDTTAALPNSTTITVKSARGKLRLHSVPYRNKFTPLESRVASKNERSLVQKSIAADEKYLQNVLDSEQVRIEPVRLGQLKRSRLAAKSSTSLDFIGKWDMAGIEPGPSKKGPFSASPETLVNQPEQDESQESSDPSAKSSFKQLTKRAKRKENLSQNPDNRTHTTRRQDLTLLNGTIILVLLVAVVLVSYIKFSKDRADRPLFDVRRNHIAAARVIPEILQPEALVLNTPNNLPVIVIGAGLSGLSAARQLMKVNRDVIVLEARDRVGGSVLSHELKGFAVAEHGGSYVGPKQTHLLRTLEELELNKYLYKIYNSDKDVYFVKGQRYVSDEKFRPKFENASIEDDIAAFISLVERYADEIPYEEPWNAPKADEWDLQTFRQFIEAHCKTRECIDFGQWYTQTNLACEPHEVSLLYTLWIMRQAGSVEHTATISGGAQEMKLLGGIQKLPIAMAESMKWRVTLKCPVVSITHGSAAVLALCEDGRTFMGSHVILAISPFLISKIHFRPSVGSGRNQLQQRMPVGAVWKLLLNYKDPFWRPLGYSGSVEVISDDQSYISSVLDDTMPNGTFPALTAFVLGDKARKFLTLSLKERKYSFVKTVAKAFNSTLAYDFSNYEEYNWMADEYSGGGFSSLMPPGVLTAFKSILLNPDGQIHYAGSDTATEWTGFMSGAIMAGERAAKEIIISEGANPQVNMAAAQAQHS</sequence>
<dbReference type="GO" id="GO:0008131">
    <property type="term" value="F:primary methylamine oxidase activity"/>
    <property type="evidence" value="ECO:0007669"/>
    <property type="project" value="UniProtKB-ARBA"/>
</dbReference>
<evidence type="ECO:0000313" key="13">
    <source>
        <dbReference type="EMBL" id="OQR72557.1"/>
    </source>
</evidence>
<dbReference type="InterPro" id="IPR036188">
    <property type="entry name" value="FAD/NAD-bd_sf"/>
</dbReference>
<comment type="caution">
    <text evidence="13">The sequence shown here is derived from an EMBL/GenBank/DDBJ whole genome shotgun (WGS) entry which is preliminary data.</text>
</comment>
<dbReference type="InterPro" id="IPR050703">
    <property type="entry name" value="Flavin_MAO"/>
</dbReference>
<dbReference type="OrthoDB" id="337104at2759"/>
<keyword evidence="10" id="KW-0285">Flavoprotein</keyword>
<evidence type="ECO:0000256" key="11">
    <source>
        <dbReference type="SAM" id="MobiDB-lite"/>
    </source>
</evidence>
<keyword evidence="10" id="KW-0274">FAD</keyword>
<feature type="region of interest" description="Disordered" evidence="11">
    <location>
        <begin position="200"/>
        <end position="261"/>
    </location>
</feature>
<dbReference type="PANTHER" id="PTHR43563">
    <property type="entry name" value="AMINE OXIDASE"/>
    <property type="match status" value="1"/>
</dbReference>
<dbReference type="Proteomes" id="UP000192247">
    <property type="component" value="Unassembled WGS sequence"/>
</dbReference>
<evidence type="ECO:0000256" key="2">
    <source>
        <dbReference type="ARBA" id="ARBA00004362"/>
    </source>
</evidence>
<protein>
    <recommendedName>
        <fullName evidence="10">Amine oxidase</fullName>
        <ecNumber evidence="10">1.4.3.-</ecNumber>
    </recommendedName>
</protein>
<dbReference type="GO" id="GO:0005741">
    <property type="term" value="C:mitochondrial outer membrane"/>
    <property type="evidence" value="ECO:0007669"/>
    <property type="project" value="UniProtKB-SubCell"/>
</dbReference>
<dbReference type="Gene3D" id="3.90.660.10">
    <property type="match status" value="1"/>
</dbReference>
<feature type="region of interest" description="Disordered" evidence="11">
    <location>
        <begin position="1"/>
        <end position="42"/>
    </location>
</feature>
<dbReference type="EMBL" id="MNPL01011537">
    <property type="protein sequence ID" value="OQR72557.1"/>
    <property type="molecule type" value="Genomic_DNA"/>
</dbReference>
<dbReference type="PANTHER" id="PTHR43563:SF1">
    <property type="entry name" value="AMINE OXIDASE [FLAVIN-CONTAINING] B"/>
    <property type="match status" value="1"/>
</dbReference>
<feature type="binding site" evidence="9">
    <location>
        <position position="338"/>
    </location>
    <ligand>
        <name>FAD</name>
        <dbReference type="ChEBI" id="CHEBI:57692"/>
    </ligand>
</feature>
<evidence type="ECO:0000256" key="10">
    <source>
        <dbReference type="RuleBase" id="RU362067"/>
    </source>
</evidence>
<evidence type="ECO:0000256" key="7">
    <source>
        <dbReference type="ARBA" id="ARBA00049354"/>
    </source>
</evidence>
<dbReference type="InterPro" id="IPR002937">
    <property type="entry name" value="Amino_oxidase"/>
</dbReference>
<gene>
    <name evidence="13" type="ORF">BIW11_03751</name>
</gene>
<keyword evidence="14" id="KW-1185">Reference proteome</keyword>
<keyword evidence="10" id="KW-0812">Transmembrane</keyword>
<proteinExistence type="inferred from homology"/>
<dbReference type="PRINTS" id="PR00757">
    <property type="entry name" value="AMINEOXDASEF"/>
</dbReference>